<proteinExistence type="predicted"/>
<gene>
    <name evidence="1" type="ORF">DXN05_22970</name>
</gene>
<protein>
    <submittedName>
        <fullName evidence="1">Uncharacterized protein</fullName>
    </submittedName>
</protein>
<evidence type="ECO:0000313" key="2">
    <source>
        <dbReference type="Proteomes" id="UP000261284"/>
    </source>
</evidence>
<keyword evidence="2" id="KW-1185">Reference proteome</keyword>
<comment type="caution">
    <text evidence="1">The sequence shown here is derived from an EMBL/GenBank/DDBJ whole genome shotgun (WGS) entry which is preliminary data.</text>
</comment>
<dbReference type="Proteomes" id="UP000261284">
    <property type="component" value="Unassembled WGS sequence"/>
</dbReference>
<dbReference type="OrthoDB" id="7060651at2"/>
<reference evidence="1 2" key="1">
    <citation type="submission" date="2018-08" db="EMBL/GenBank/DDBJ databases">
        <title>Chitinophagaceae sp. K23C18032701, a novel bacterium isolated from forest soil.</title>
        <authorList>
            <person name="Wang C."/>
        </authorList>
    </citation>
    <scope>NUCLEOTIDE SEQUENCE [LARGE SCALE GENOMIC DNA]</scope>
    <source>
        <strain evidence="1 2">K23C18032701</strain>
    </source>
</reference>
<dbReference type="RefSeq" id="WP_116849655.1">
    <property type="nucleotide sequence ID" value="NZ_QTJU01000014.1"/>
</dbReference>
<accession>A0A3E1NCU5</accession>
<dbReference type="AlphaFoldDB" id="A0A3E1NCU5"/>
<evidence type="ECO:0000313" key="1">
    <source>
        <dbReference type="EMBL" id="RFM25825.1"/>
    </source>
</evidence>
<sequence>MERFILEKIVWTDDDFEKMGWHDNTVHAISFGSNYEFLLDLDYIFEWSSAKGENVFYEFWVSPCTLIFENVSDLNFNITITEPFLLEIADVKRSDPKRPLNADYIKREIEYQWLIETNQGDITFRSVGYKQFVRREPLLIDSQQISLSKRGGISFDRQ</sequence>
<organism evidence="1 2">
    <name type="scientific">Deminuibacter soli</name>
    <dbReference type="NCBI Taxonomy" id="2291815"/>
    <lineage>
        <taxon>Bacteria</taxon>
        <taxon>Pseudomonadati</taxon>
        <taxon>Bacteroidota</taxon>
        <taxon>Chitinophagia</taxon>
        <taxon>Chitinophagales</taxon>
        <taxon>Chitinophagaceae</taxon>
        <taxon>Deminuibacter</taxon>
    </lineage>
</organism>
<name>A0A3E1NCU5_9BACT</name>
<dbReference type="EMBL" id="QTJU01000014">
    <property type="protein sequence ID" value="RFM25825.1"/>
    <property type="molecule type" value="Genomic_DNA"/>
</dbReference>